<protein>
    <submittedName>
        <fullName evidence="3">Uncharacterized protein</fullName>
    </submittedName>
</protein>
<keyword evidence="4" id="KW-1185">Reference proteome</keyword>
<feature type="region of interest" description="Disordered" evidence="2">
    <location>
        <begin position="1"/>
        <end position="35"/>
    </location>
</feature>
<dbReference type="Gene3D" id="1.10.443.10">
    <property type="entry name" value="Intergrase catalytic core"/>
    <property type="match status" value="1"/>
</dbReference>
<dbReference type="InterPro" id="IPR011010">
    <property type="entry name" value="DNA_brk_join_enz"/>
</dbReference>
<evidence type="ECO:0000313" key="3">
    <source>
        <dbReference type="EMBL" id="MFC4072573.1"/>
    </source>
</evidence>
<accession>A0ABV8J7I9</accession>
<proteinExistence type="predicted"/>
<dbReference type="EMBL" id="JBHSBL010000041">
    <property type="protein sequence ID" value="MFC4072573.1"/>
    <property type="molecule type" value="Genomic_DNA"/>
</dbReference>
<gene>
    <name evidence="3" type="ORF">ACFO0C_47240</name>
</gene>
<keyword evidence="1" id="KW-0233">DNA recombination</keyword>
<evidence type="ECO:0000313" key="4">
    <source>
        <dbReference type="Proteomes" id="UP001595867"/>
    </source>
</evidence>
<sequence length="224" mass="24715">MGRHPRPSSGGHYGGRHGRAQATPRPPAQQHGSRTAVAVPIRQEAHGVVFTNPTTRFKAGGVELALIPLTDNDISTIEIAATNPAQRLILALAAAHAARAGSIRQLTLDDLDLPYHRGTLAGYTERLSDIALHALRAWLKHRKTTWPHSPNRHVLISERTAIAKTPVSQMHLQRQMRRLGVTIDRIRQERILQEALTAGADPLHLSLMFHLSVSRTDKYAEIAQ</sequence>
<reference evidence="4" key="1">
    <citation type="journal article" date="2019" name="Int. J. Syst. Evol. Microbiol.">
        <title>The Global Catalogue of Microorganisms (GCM) 10K type strain sequencing project: providing services to taxonomists for standard genome sequencing and annotation.</title>
        <authorList>
            <consortium name="The Broad Institute Genomics Platform"/>
            <consortium name="The Broad Institute Genome Sequencing Center for Infectious Disease"/>
            <person name="Wu L."/>
            <person name="Ma J."/>
        </authorList>
    </citation>
    <scope>NUCLEOTIDE SEQUENCE [LARGE SCALE GENOMIC DNA]</scope>
    <source>
        <strain evidence="4">TBRC 5832</strain>
    </source>
</reference>
<comment type="caution">
    <text evidence="3">The sequence shown here is derived from an EMBL/GenBank/DDBJ whole genome shotgun (WGS) entry which is preliminary data.</text>
</comment>
<evidence type="ECO:0000256" key="2">
    <source>
        <dbReference type="SAM" id="MobiDB-lite"/>
    </source>
</evidence>
<name>A0ABV8J7I9_9ACTN</name>
<evidence type="ECO:0000256" key="1">
    <source>
        <dbReference type="ARBA" id="ARBA00023172"/>
    </source>
</evidence>
<dbReference type="Proteomes" id="UP001595867">
    <property type="component" value="Unassembled WGS sequence"/>
</dbReference>
<dbReference type="SUPFAM" id="SSF56349">
    <property type="entry name" value="DNA breaking-rejoining enzymes"/>
    <property type="match status" value="1"/>
</dbReference>
<organism evidence="3 4">
    <name type="scientific">Actinoplanes subglobosus</name>
    <dbReference type="NCBI Taxonomy" id="1547892"/>
    <lineage>
        <taxon>Bacteria</taxon>
        <taxon>Bacillati</taxon>
        <taxon>Actinomycetota</taxon>
        <taxon>Actinomycetes</taxon>
        <taxon>Micromonosporales</taxon>
        <taxon>Micromonosporaceae</taxon>
        <taxon>Actinoplanes</taxon>
    </lineage>
</organism>
<dbReference type="InterPro" id="IPR013762">
    <property type="entry name" value="Integrase-like_cat_sf"/>
</dbReference>